<protein>
    <submittedName>
        <fullName evidence="1">Sensor histidine kinase</fullName>
        <ecNumber evidence="1">2.7.13.3</ecNumber>
    </submittedName>
</protein>
<dbReference type="EC" id="2.7.13.3" evidence="1"/>
<dbReference type="Proteomes" id="UP001631969">
    <property type="component" value="Unassembled WGS sequence"/>
</dbReference>
<sequence>MRQLWKSSVARNMIGGFLVVLLPLAATYWYTNAASMEAVREEVVASSSKSLLLLTSQLESTLGKFESLTYSLASDNELNAVNQAPYETGHLWTYVQQLRQLQFYSNTADLEGDITIYLRDKNRKLSSKAGFGPIEEDAPLFVREIAIAEKKWFFRMKPGRGNTSQPLSPQEREQRTVLTFARGSGVQSDNGVIVSVDIPVAQLRPRMEVMQGREQGTAFIFGEQEGDIFSADAGTELSTLQAVIAGKAETTGRFTYSHMGQKSIVLFDKSAGPGLTLGMLFAEKQIMKPIHRIRAWTIGVLCGSAALGLLYTLFAYRKLLRPVLVLVEAMGKVRLGRLKTRIPDPPANEFGFVYTQFNNMADEIDTLVNEIYVERLNQQQAQLKLLQSQINPHFLYNCLNFIYQMSMGENNEAAANMSLYLSKYFRYATKSDVHYVSLRQELDNIDAYIQIQRLRFSGRITFSIDIPDALLYTAIPRLTLQPLVENAFVHGIEAGDGSPKHIAIRGHREEACIHLTVEDDGKGVTPEELSRLQQSLETMEHEEFGCGLNNTHWRLALRYGPGAGLKLERRQTHGLTVHIMIPAEEERPRVQSADS</sequence>
<gene>
    <name evidence="1" type="ORF">ACI1P1_16115</name>
</gene>
<evidence type="ECO:0000313" key="1">
    <source>
        <dbReference type="EMBL" id="MFM9329822.1"/>
    </source>
</evidence>
<organism evidence="1 2">
    <name type="scientific">Paenibacillus mesotrionivorans</name>
    <dbReference type="NCBI Taxonomy" id="3160968"/>
    <lineage>
        <taxon>Bacteria</taxon>
        <taxon>Bacillati</taxon>
        <taxon>Bacillota</taxon>
        <taxon>Bacilli</taxon>
        <taxon>Bacillales</taxon>
        <taxon>Paenibacillaceae</taxon>
        <taxon>Paenibacillus</taxon>
    </lineage>
</organism>
<dbReference type="EMBL" id="JBJURJ010000010">
    <property type="protein sequence ID" value="MFM9329822.1"/>
    <property type="molecule type" value="Genomic_DNA"/>
</dbReference>
<keyword evidence="1" id="KW-0808">Transferase</keyword>
<keyword evidence="1" id="KW-0418">Kinase</keyword>
<accession>A0ACC7P3D0</accession>
<keyword evidence="2" id="KW-1185">Reference proteome</keyword>
<evidence type="ECO:0000313" key="2">
    <source>
        <dbReference type="Proteomes" id="UP001631969"/>
    </source>
</evidence>
<reference evidence="1" key="1">
    <citation type="submission" date="2024-12" db="EMBL/GenBank/DDBJ databases">
        <authorList>
            <person name="Wu N."/>
        </authorList>
    </citation>
    <scope>NUCLEOTIDE SEQUENCE</scope>
    <source>
        <strain evidence="1">P15</strain>
    </source>
</reference>
<proteinExistence type="predicted"/>
<comment type="caution">
    <text evidence="1">The sequence shown here is derived from an EMBL/GenBank/DDBJ whole genome shotgun (WGS) entry which is preliminary data.</text>
</comment>
<name>A0ACC7P3D0_9BACL</name>